<dbReference type="GO" id="GO:0016020">
    <property type="term" value="C:membrane"/>
    <property type="evidence" value="ECO:0007669"/>
    <property type="project" value="InterPro"/>
</dbReference>
<evidence type="ECO:0000313" key="7">
    <source>
        <dbReference type="Proteomes" id="UP000231279"/>
    </source>
</evidence>
<dbReference type="Proteomes" id="UP000231279">
    <property type="component" value="Unassembled WGS sequence"/>
</dbReference>
<dbReference type="GO" id="GO:0022857">
    <property type="term" value="F:transmembrane transporter activity"/>
    <property type="evidence" value="ECO:0007669"/>
    <property type="project" value="InterPro"/>
</dbReference>
<dbReference type="OrthoDB" id="670984at2759"/>
<evidence type="ECO:0000256" key="1">
    <source>
        <dbReference type="ARBA" id="ARBA00004141"/>
    </source>
</evidence>
<evidence type="ECO:0000256" key="5">
    <source>
        <dbReference type="SAM" id="Phobius"/>
    </source>
</evidence>
<comment type="caution">
    <text evidence="6">The sequence shown here is derived from an EMBL/GenBank/DDBJ whole genome shotgun (WGS) entry which is preliminary data.</text>
</comment>
<protein>
    <submittedName>
        <fullName evidence="6">Uncharacterized protein</fullName>
    </submittedName>
</protein>
<feature type="transmembrane region" description="Helical" evidence="5">
    <location>
        <begin position="54"/>
        <end position="74"/>
    </location>
</feature>
<keyword evidence="2 5" id="KW-0812">Transmembrane</keyword>
<feature type="transmembrane region" description="Helical" evidence="5">
    <location>
        <begin position="28"/>
        <end position="48"/>
    </location>
</feature>
<gene>
    <name evidence="6" type="ORF">CDL12_03722</name>
</gene>
<evidence type="ECO:0000256" key="3">
    <source>
        <dbReference type="ARBA" id="ARBA00022989"/>
    </source>
</evidence>
<evidence type="ECO:0000256" key="2">
    <source>
        <dbReference type="ARBA" id="ARBA00022692"/>
    </source>
</evidence>
<evidence type="ECO:0000313" key="6">
    <source>
        <dbReference type="EMBL" id="PIN23559.1"/>
    </source>
</evidence>
<dbReference type="PANTHER" id="PTHR31218">
    <property type="entry name" value="WAT1-RELATED PROTEIN"/>
    <property type="match status" value="1"/>
</dbReference>
<sequence>MAILYSGIMGTAFGTIVHAWGLRVKGPVYVALFKPLSIALAVILGVIFLGDDLYLGSVIGSAIISIGFYTVMWGKVKEEKVDISEDYIGESSSNDGKVPLLKHYTVSIQGNNAAV</sequence>
<dbReference type="InterPro" id="IPR037185">
    <property type="entry name" value="EmrE-like"/>
</dbReference>
<proteinExistence type="predicted"/>
<organism evidence="6 7">
    <name type="scientific">Handroanthus impetiginosus</name>
    <dbReference type="NCBI Taxonomy" id="429701"/>
    <lineage>
        <taxon>Eukaryota</taxon>
        <taxon>Viridiplantae</taxon>
        <taxon>Streptophyta</taxon>
        <taxon>Embryophyta</taxon>
        <taxon>Tracheophyta</taxon>
        <taxon>Spermatophyta</taxon>
        <taxon>Magnoliopsida</taxon>
        <taxon>eudicotyledons</taxon>
        <taxon>Gunneridae</taxon>
        <taxon>Pentapetalae</taxon>
        <taxon>asterids</taxon>
        <taxon>lamiids</taxon>
        <taxon>Lamiales</taxon>
        <taxon>Bignoniaceae</taxon>
        <taxon>Crescentiina</taxon>
        <taxon>Tabebuia alliance</taxon>
        <taxon>Handroanthus</taxon>
    </lineage>
</organism>
<dbReference type="SUPFAM" id="SSF103481">
    <property type="entry name" value="Multidrug resistance efflux transporter EmrE"/>
    <property type="match status" value="1"/>
</dbReference>
<keyword evidence="3 5" id="KW-1133">Transmembrane helix</keyword>
<accession>A0A2G9I1C4</accession>
<dbReference type="InterPro" id="IPR030184">
    <property type="entry name" value="WAT1-related"/>
</dbReference>
<name>A0A2G9I1C4_9LAMI</name>
<keyword evidence="7" id="KW-1185">Reference proteome</keyword>
<dbReference type="STRING" id="429701.A0A2G9I1C4"/>
<reference evidence="7" key="1">
    <citation type="journal article" date="2018" name="Gigascience">
        <title>Genome assembly of the Pink Ipe (Handroanthus impetiginosus, Bignoniaceae), a highly valued, ecologically keystone Neotropical timber forest tree.</title>
        <authorList>
            <person name="Silva-Junior O.B."/>
            <person name="Grattapaglia D."/>
            <person name="Novaes E."/>
            <person name="Collevatti R.G."/>
        </authorList>
    </citation>
    <scope>NUCLEOTIDE SEQUENCE [LARGE SCALE GENOMIC DNA]</scope>
    <source>
        <strain evidence="7">cv. UFG-1</strain>
    </source>
</reference>
<comment type="subcellular location">
    <subcellularLocation>
        <location evidence="1">Membrane</location>
        <topology evidence="1">Multi-pass membrane protein</topology>
    </subcellularLocation>
</comment>
<evidence type="ECO:0000256" key="4">
    <source>
        <dbReference type="ARBA" id="ARBA00023136"/>
    </source>
</evidence>
<dbReference type="EMBL" id="NKXS01000553">
    <property type="protein sequence ID" value="PIN23559.1"/>
    <property type="molecule type" value="Genomic_DNA"/>
</dbReference>
<dbReference type="AlphaFoldDB" id="A0A2G9I1C4"/>
<keyword evidence="4 5" id="KW-0472">Membrane</keyword>